<dbReference type="GO" id="GO:0016740">
    <property type="term" value="F:transferase activity"/>
    <property type="evidence" value="ECO:0007669"/>
    <property type="project" value="UniProtKB-KW"/>
</dbReference>
<evidence type="ECO:0000313" key="2">
    <source>
        <dbReference type="EMBL" id="SMD46290.1"/>
    </source>
</evidence>
<gene>
    <name evidence="2" type="ORF">SAMN00777080_4972</name>
</gene>
<dbReference type="InterPro" id="IPR016181">
    <property type="entry name" value="Acyl_CoA_acyltransferase"/>
</dbReference>
<dbReference type="SUPFAM" id="SSF55729">
    <property type="entry name" value="Acyl-CoA N-acyltransferases (Nat)"/>
    <property type="match status" value="1"/>
</dbReference>
<accession>A0A1W2HBN2</accession>
<sequence length="508" mass="59545">MNSRDRKRETVIKIFHGEEAIRLLHEESLQRKWSSLVQQFENSSIFQSPDFVLPWYLEHQNEFSPLLILAFSSDQLVGILTLARKLDHTLGKPCKMLFGAGNNYALYQTWLVLPDFREAFWELGIKQIFKKFPGCSINLKSLPNLDDYVFLSQHKDFKSMTALEKSHNPVLDFEEENFKRIIGKRHFRSKFNRLNRAGEVQFKKLESPDELSSAFGDIFLFYNLRHGAAFNKIPFPNGNIDKQLFLEWFKKGVLHASILYLDGDLIGSVIMLDDFGKTAHLAGLITYSPSHAKFSPGLVHLYLLAQMLKEESFQNLKLSPGYDVYKERFSNTHEEIYELLISASLYQIWRRKLRGNWRRFLLKKGIRPMEIGVQISKKSATLKNKWFNLKNHLFTRKLSQTQIFEKLNQFEEKDFFESKIQYHFNELSTLLMVDDFTFELSRWEFLEDSLKRLEAGYHFVTLVKGNNLLACIWTEKNFKNNSVLKDILKGKEVLTGFFSKNLLIAIKK</sequence>
<dbReference type="AlphaFoldDB" id="A0A1W2HBN2"/>
<dbReference type="RefSeq" id="WP_084123205.1">
    <property type="nucleotide sequence ID" value="NZ_LT838813.1"/>
</dbReference>
<dbReference type="EMBL" id="LT838813">
    <property type="protein sequence ID" value="SMD46290.1"/>
    <property type="molecule type" value="Genomic_DNA"/>
</dbReference>
<evidence type="ECO:0000259" key="1">
    <source>
        <dbReference type="Pfam" id="PF13480"/>
    </source>
</evidence>
<dbReference type="Pfam" id="PF13480">
    <property type="entry name" value="Acetyltransf_6"/>
    <property type="match status" value="1"/>
</dbReference>
<organism evidence="2 3">
    <name type="scientific">Aquiflexum balticum DSM 16537</name>
    <dbReference type="NCBI Taxonomy" id="758820"/>
    <lineage>
        <taxon>Bacteria</taxon>
        <taxon>Pseudomonadati</taxon>
        <taxon>Bacteroidota</taxon>
        <taxon>Cytophagia</taxon>
        <taxon>Cytophagales</taxon>
        <taxon>Cyclobacteriaceae</taxon>
        <taxon>Aquiflexum</taxon>
    </lineage>
</organism>
<reference evidence="3" key="1">
    <citation type="submission" date="2017-04" db="EMBL/GenBank/DDBJ databases">
        <authorList>
            <person name="Varghese N."/>
            <person name="Submissions S."/>
        </authorList>
    </citation>
    <scope>NUCLEOTIDE SEQUENCE [LARGE SCALE GENOMIC DNA]</scope>
    <source>
        <strain evidence="3">DSM 16537</strain>
    </source>
</reference>
<name>A0A1W2HBN2_9BACT</name>
<dbReference type="STRING" id="758820.SAMN00777080_4972"/>
<dbReference type="InterPro" id="IPR038740">
    <property type="entry name" value="BioF2-like_GNAT_dom"/>
</dbReference>
<evidence type="ECO:0000313" key="3">
    <source>
        <dbReference type="Proteomes" id="UP000192333"/>
    </source>
</evidence>
<protein>
    <submittedName>
        <fullName evidence="2">Acetyltransferase (GNAT) domain-containing protein</fullName>
    </submittedName>
</protein>
<dbReference type="Proteomes" id="UP000192333">
    <property type="component" value="Chromosome I"/>
</dbReference>
<dbReference type="OrthoDB" id="500470at2"/>
<feature type="domain" description="BioF2-like acetyltransferase" evidence="1">
    <location>
        <begin position="185"/>
        <end position="327"/>
    </location>
</feature>
<proteinExistence type="predicted"/>
<keyword evidence="3" id="KW-1185">Reference proteome</keyword>
<keyword evidence="2" id="KW-0808">Transferase</keyword>